<evidence type="ECO:0000256" key="3">
    <source>
        <dbReference type="SAM" id="MobiDB-lite"/>
    </source>
</evidence>
<dbReference type="Pfam" id="PF01066">
    <property type="entry name" value="CDP-OH_P_transf"/>
    <property type="match status" value="1"/>
</dbReference>
<keyword evidence="4" id="KW-1133">Transmembrane helix</keyword>
<protein>
    <submittedName>
        <fullName evidence="5">CDP-alcohol phosphatidyltransferase family protein</fullName>
    </submittedName>
</protein>
<feature type="transmembrane region" description="Helical" evidence="4">
    <location>
        <begin position="194"/>
        <end position="218"/>
    </location>
</feature>
<dbReference type="InterPro" id="IPR000462">
    <property type="entry name" value="CDP-OH_P_trans"/>
</dbReference>
<dbReference type="PROSITE" id="PS00379">
    <property type="entry name" value="CDP_ALCOHOL_P_TRANSF"/>
    <property type="match status" value="1"/>
</dbReference>
<sequence>MIDLVSSLALLSLLVAVVAAYGVRLVLRGEAHYARVDAAGSSPLLGRRLMEMAYWSLQPIARFCQRLGMGPNAISFISMGLALVAATALAFGHFGVAAVITAVASLGDALDGLVARNTGVASDAGEVLDATIDRYFEGVFLSGLAIFYRDDAILLALVLAALLGSFMVSYATAKAEACHAEVPRGWMRRQERAVYLNVGITIVPIVAALAPTGASIAWAKVPMFAVLGIVAFFSNVSAIRRLYALTVSLRRRDLEKAGQAEKNEPKAAAPTPPAPTPTPISAAAAAVSSIRTNVDRRAS</sequence>
<feature type="transmembrane region" description="Helical" evidence="4">
    <location>
        <begin position="76"/>
        <end position="104"/>
    </location>
</feature>
<dbReference type="Proteomes" id="UP001370348">
    <property type="component" value="Chromosome"/>
</dbReference>
<evidence type="ECO:0000313" key="6">
    <source>
        <dbReference type="Proteomes" id="UP001370348"/>
    </source>
</evidence>
<organism evidence="5 6">
    <name type="scientific">Pendulispora albinea</name>
    <dbReference type="NCBI Taxonomy" id="2741071"/>
    <lineage>
        <taxon>Bacteria</taxon>
        <taxon>Pseudomonadati</taxon>
        <taxon>Myxococcota</taxon>
        <taxon>Myxococcia</taxon>
        <taxon>Myxococcales</taxon>
        <taxon>Sorangiineae</taxon>
        <taxon>Pendulisporaceae</taxon>
        <taxon>Pendulispora</taxon>
    </lineage>
</organism>
<dbReference type="EMBL" id="CP089984">
    <property type="protein sequence ID" value="WXB12949.1"/>
    <property type="molecule type" value="Genomic_DNA"/>
</dbReference>
<evidence type="ECO:0000256" key="1">
    <source>
        <dbReference type="ARBA" id="ARBA00022679"/>
    </source>
</evidence>
<reference evidence="5 6" key="1">
    <citation type="submission" date="2021-12" db="EMBL/GenBank/DDBJ databases">
        <title>Discovery of the Pendulisporaceae a myxobacterial family with distinct sporulation behavior and unique specialized metabolism.</title>
        <authorList>
            <person name="Garcia R."/>
            <person name="Popoff A."/>
            <person name="Bader C.D."/>
            <person name="Loehr J."/>
            <person name="Walesch S."/>
            <person name="Walt C."/>
            <person name="Boldt J."/>
            <person name="Bunk B."/>
            <person name="Haeckl F.J.F.P.J."/>
            <person name="Gunesch A.P."/>
            <person name="Birkelbach J."/>
            <person name="Nuebel U."/>
            <person name="Pietschmann T."/>
            <person name="Bach T."/>
            <person name="Mueller R."/>
        </authorList>
    </citation>
    <scope>NUCLEOTIDE SEQUENCE [LARGE SCALE GENOMIC DNA]</scope>
    <source>
        <strain evidence="5 6">MSr11954</strain>
    </source>
</reference>
<dbReference type="InterPro" id="IPR048254">
    <property type="entry name" value="CDP_ALCOHOL_P_TRANSF_CS"/>
</dbReference>
<dbReference type="RefSeq" id="WP_394822569.1">
    <property type="nucleotide sequence ID" value="NZ_CP089984.1"/>
</dbReference>
<feature type="compositionally biased region" description="Basic and acidic residues" evidence="3">
    <location>
        <begin position="256"/>
        <end position="265"/>
    </location>
</feature>
<keyword evidence="4" id="KW-0472">Membrane</keyword>
<gene>
    <name evidence="5" type="ORF">LZC94_34505</name>
</gene>
<dbReference type="Gene3D" id="1.20.120.1760">
    <property type="match status" value="1"/>
</dbReference>
<keyword evidence="4" id="KW-0812">Transmembrane</keyword>
<comment type="similarity">
    <text evidence="2">Belongs to the CDP-alcohol phosphatidyltransferase class-I family.</text>
</comment>
<evidence type="ECO:0000256" key="4">
    <source>
        <dbReference type="SAM" id="Phobius"/>
    </source>
</evidence>
<proteinExistence type="inferred from homology"/>
<dbReference type="InterPro" id="IPR043130">
    <property type="entry name" value="CDP-OH_PTrfase_TM_dom"/>
</dbReference>
<keyword evidence="1 2" id="KW-0808">Transferase</keyword>
<name>A0ABZ2LPV5_9BACT</name>
<feature type="transmembrane region" description="Helical" evidence="4">
    <location>
        <begin position="224"/>
        <end position="243"/>
    </location>
</feature>
<evidence type="ECO:0000313" key="5">
    <source>
        <dbReference type="EMBL" id="WXB12949.1"/>
    </source>
</evidence>
<feature type="transmembrane region" description="Helical" evidence="4">
    <location>
        <begin position="152"/>
        <end position="173"/>
    </location>
</feature>
<feature type="region of interest" description="Disordered" evidence="3">
    <location>
        <begin position="256"/>
        <end position="299"/>
    </location>
</feature>
<evidence type="ECO:0000256" key="2">
    <source>
        <dbReference type="RuleBase" id="RU003750"/>
    </source>
</evidence>
<keyword evidence="6" id="KW-1185">Reference proteome</keyword>
<accession>A0ABZ2LPV5</accession>